<reference evidence="1 2" key="1">
    <citation type="submission" date="2020-04" db="EMBL/GenBank/DDBJ databases">
        <title>The first description of lens atrophy caused by putative novel Shewanella sp. that is a new emerging pathogen for cultured rainbow trout?</title>
        <authorList>
            <person name="Saticioglu I.B."/>
            <person name="Duman M."/>
            <person name="Altun S."/>
        </authorList>
    </citation>
    <scope>NUCLEOTIDE SEQUENCE [LARGE SCALE GENOMIC DNA]</scope>
    <source>
        <strain evidence="1 2">S-1</strain>
    </source>
</reference>
<evidence type="ECO:0000313" key="2">
    <source>
        <dbReference type="Proteomes" id="UP000527352"/>
    </source>
</evidence>
<evidence type="ECO:0000313" key="1">
    <source>
        <dbReference type="EMBL" id="NLQ24316.1"/>
    </source>
</evidence>
<dbReference type="EMBL" id="JABAEB010000009">
    <property type="protein sequence ID" value="NLQ24316.1"/>
    <property type="molecule type" value="Genomic_DNA"/>
</dbReference>
<accession>A0ABX1KRW4</accession>
<proteinExistence type="predicted"/>
<keyword evidence="2" id="KW-1185">Reference proteome</keyword>
<name>A0ABX1KRW4_9GAMM</name>
<protein>
    <submittedName>
        <fullName evidence="1">Type III secretion system protein</fullName>
    </submittedName>
</protein>
<gene>
    <name evidence="1" type="ORF">HGO26_15710</name>
</gene>
<dbReference type="Proteomes" id="UP000527352">
    <property type="component" value="Unassembled WGS sequence"/>
</dbReference>
<sequence>MNLVQMSALSLPSTKSEETSSVNNFKPIDQKAWGSYENSLKEANKGSVSMADLLALLAQIIESSQQVRAQVMKNRIGEAVATSELATMLAQDKSQDAKLRFGITLASSVVNMGMTTAATVRIGQTKTLKDKHLSKMGDRGAADTGGVKLLKTTDLESGKVTNVDKSPKVSDLTAKELNQYSANLQQQRTAKYNSVTQMGGMADGMVGNANEIQNAEQVKVQEETQASKDLKEKFDAQLDQYIQDLTAEAVKLNEILEAVAKASLVTNR</sequence>
<organism evidence="1 2">
    <name type="scientific">Shewanella oncorhynchi</name>
    <dbReference type="NCBI Taxonomy" id="2726434"/>
    <lineage>
        <taxon>Bacteria</taxon>
        <taxon>Pseudomonadati</taxon>
        <taxon>Pseudomonadota</taxon>
        <taxon>Gammaproteobacteria</taxon>
        <taxon>Alteromonadales</taxon>
        <taxon>Shewanellaceae</taxon>
        <taxon>Shewanella</taxon>
    </lineage>
</organism>
<dbReference type="RefSeq" id="WP_168826355.1">
    <property type="nucleotide sequence ID" value="NZ_JABAEB010000009.1"/>
</dbReference>
<comment type="caution">
    <text evidence="1">The sequence shown here is derived from an EMBL/GenBank/DDBJ whole genome shotgun (WGS) entry which is preliminary data.</text>
</comment>